<dbReference type="SUPFAM" id="SSF52540">
    <property type="entry name" value="P-loop containing nucleoside triphosphate hydrolases"/>
    <property type="match status" value="1"/>
</dbReference>
<evidence type="ECO:0000313" key="2">
    <source>
        <dbReference type="Proteomes" id="UP000297617"/>
    </source>
</evidence>
<dbReference type="InterPro" id="IPR027417">
    <property type="entry name" value="P-loop_NTPase"/>
</dbReference>
<comment type="caution">
    <text evidence="1">The sequence shown here is derived from an EMBL/GenBank/DDBJ whole genome shotgun (WGS) entry which is preliminary data.</text>
</comment>
<dbReference type="Proteomes" id="UP000297617">
    <property type="component" value="Unassembled WGS sequence"/>
</dbReference>
<evidence type="ECO:0000313" key="1">
    <source>
        <dbReference type="EMBL" id="TGK45932.1"/>
    </source>
</evidence>
<proteinExistence type="predicted"/>
<sequence>MPIGILNKTTLKKEIKDFPVLSIVMPTQSSTFDSISRIQSNKSNYTSTDHYQRELNSQVQVNALNTLIMEFDRVRIEFRNTYYPLQFTFASTSISSESPMRFDFISEILKKSLRDFENIFFGNKSGKLYFPRLIWKGTGTDAKSTGSMERRRDHFHVVILLPLCIDLIPLLQSILIRNYESISTKYRHRSLPEIKIDPVGHPVRGSIRNFSYYLARKEGENPTFGLEKIEWDFSSPYGIIQRNTQPSRVQTMHNTISDCELGSIVLSHIQALDKFKTKLATPGRIHPEFSNLGIDNPAPFEPAVKRINQADDSVNMSEARDDSKNLYANAINSQDTNVHLIIAATGIGKSYLINKTPEYITRDGRIMIVSPRHNTIAEYTIGEKLPDIPRDLKDLFKRAHEKKISPRKALRSLDFSTERKLQLRLYLDAYEKEERRILKDSPIVLVTHARFLCMTSTQIAKFGTVIVDEDIVAPLLSPKTVSISQIQKLIQDIESTPVLLIKDIEARKKIIENLNVFLNSTENIPHDSPHFTQEMLKIANLEINLSAINAMEELIENKEPTLDHLQSGLSGILKSKVFQKLGDEIQFILNFHFPRNIKTIILTATPSLEAYKALFGDRLVVHKVKQPKLLSKIIQDTSESFSLFRLKNFKIFQHYNNLILALVDKGFKIISYKGKHPLLSNHFGATTSDNSLENQNLGILGTNNINPDTFRLQCAYLGWDHSSIKTYDEALKSEDEQSKYVTFNGYSFQFLTLSTDPKIIQFQLELVSAELIQAVGRARPYQFTVTIYIYGRMPFPGAFFL</sequence>
<dbReference type="EMBL" id="RQFD01000019">
    <property type="protein sequence ID" value="TGK45932.1"/>
    <property type="molecule type" value="Genomic_DNA"/>
</dbReference>
<dbReference type="RefSeq" id="WP_135755010.1">
    <property type="nucleotide sequence ID" value="NZ_RQFD01000019.1"/>
</dbReference>
<protein>
    <submittedName>
        <fullName evidence="1">Uncharacterized protein</fullName>
    </submittedName>
</protein>
<name>A0ABY2L2C2_9LEPT</name>
<keyword evidence="2" id="KW-1185">Reference proteome</keyword>
<reference evidence="2" key="1">
    <citation type="journal article" date="2019" name="PLoS Negl. Trop. Dis.">
        <title>Revisiting the worldwide diversity of Leptospira species in the environment.</title>
        <authorList>
            <person name="Vincent A.T."/>
            <person name="Schiettekatte O."/>
            <person name="Bourhy P."/>
            <person name="Veyrier F.J."/>
            <person name="Picardeau M."/>
        </authorList>
    </citation>
    <scope>NUCLEOTIDE SEQUENCE [LARGE SCALE GENOMIC DNA]</scope>
    <source>
        <strain evidence="2">201800295</strain>
    </source>
</reference>
<gene>
    <name evidence="1" type="ORF">EHQ10_18700</name>
</gene>
<accession>A0ABY2L2C2</accession>
<organism evidence="1 2">
    <name type="scientific">Leptospira bouyouniensis</name>
    <dbReference type="NCBI Taxonomy" id="2484911"/>
    <lineage>
        <taxon>Bacteria</taxon>
        <taxon>Pseudomonadati</taxon>
        <taxon>Spirochaetota</taxon>
        <taxon>Spirochaetia</taxon>
        <taxon>Leptospirales</taxon>
        <taxon>Leptospiraceae</taxon>
        <taxon>Leptospira</taxon>
    </lineage>
</organism>